<keyword evidence="3" id="KW-1185">Reference proteome</keyword>
<dbReference type="Gene3D" id="2.60.40.10">
    <property type="entry name" value="Immunoglobulins"/>
    <property type="match status" value="1"/>
</dbReference>
<sequence>MTVTHERAGGGTRTPRRALVTLASAALLTGVGWVPLAQAEPAADHEATDAYNSIELQVRSNLLVNDEGWNLPPGSSWNSITPDINDEAEVALRVQYVAAEGSPSDGAPGIWMGSHGQGSVVYRAGATNQIDNDVSLNDGGDVAFTLADGGVNNVLYRYDADSGEASQVSTSPVLPNSYSTPGIDEDGNIGFQASFGAGRALAALRDGEGSFYVQDRGLDSSSPYGFLYTPRANDAGTIAVKVGLVEDISNEVQIRAFGADGSDTLLLSSSQVDPESPYSKFDNSLGLSDNGKAAVIATRADDGARVVVRIDGSTVTEVAAVGDDGLTELAYFSPDINDEGQVTFRGSDSDGQAVFVSDGQTLTKVAGDGTPVETDLGAGELGQHDTSPVFGGAPKINNHGDVSFSGGLHPAGDDQVEWGSGVFVAYADSDEEPPNARPVVEDIRVQVEEGEAVDFTMEASDPDGDDLSWSWTDPVKGELTGPGPDFTYQSERDGIFFSRVTVSDGRLSSTGQILITVTPAAQPPEVEHPETVERLRGANRYGTAAATALDSFGPGVGVVYVATGSDFPDALTSAALAGSQSGPVLLTRPEQLPEETAAALDELAPERIVVVGGQAAVSGDVATELEEYTDGSVDRIQGANRYATAANLAAEFDDVDTVYVATGRDFPDALAASAQAGAEDVPVLLVRPDELPDETATALNWLDPTHVVLLGGTSAVDNDVLADIEAVTGTDVERLFGKDRYETAVKLSQDADTSDRAFVATGRNWPDALSAAAVAASADVPVLLTRPTDLPPVTATELERLEPPVISVVGGTTAIEESVLQALAALDYTD</sequence>
<dbReference type="InterPro" id="IPR022409">
    <property type="entry name" value="PKD/Chitinase_dom"/>
</dbReference>
<feature type="domain" description="PKD/Chitinase" evidence="1">
    <location>
        <begin position="435"/>
        <end position="520"/>
    </location>
</feature>
<dbReference type="OrthoDB" id="3359526at2"/>
<organism evidence="2 3">
    <name type="scientific">Ornithinicoccus hortensis</name>
    <dbReference type="NCBI Taxonomy" id="82346"/>
    <lineage>
        <taxon>Bacteria</taxon>
        <taxon>Bacillati</taxon>
        <taxon>Actinomycetota</taxon>
        <taxon>Actinomycetes</taxon>
        <taxon>Micrococcales</taxon>
        <taxon>Intrasporangiaceae</taxon>
        <taxon>Ornithinicoccus</taxon>
    </lineage>
</organism>
<dbReference type="InterPro" id="IPR007253">
    <property type="entry name" value="Cell_wall-bd_2"/>
</dbReference>
<protein>
    <submittedName>
        <fullName evidence="2">Putative cell wall binding repeat protein</fullName>
    </submittedName>
</protein>
<dbReference type="InterPro" id="IPR000601">
    <property type="entry name" value="PKD_dom"/>
</dbReference>
<dbReference type="InterPro" id="IPR013783">
    <property type="entry name" value="Ig-like_fold"/>
</dbReference>
<dbReference type="InterPro" id="IPR051922">
    <property type="entry name" value="Bact_Sporulation_Assoc"/>
</dbReference>
<dbReference type="AlphaFoldDB" id="A0A542YNH3"/>
<dbReference type="GO" id="GO:0030288">
    <property type="term" value="C:outer membrane-bounded periplasmic space"/>
    <property type="evidence" value="ECO:0007669"/>
    <property type="project" value="TreeGrafter"/>
</dbReference>
<dbReference type="Gene3D" id="3.40.50.12090">
    <property type="match status" value="2"/>
</dbReference>
<dbReference type="Pfam" id="PF04122">
    <property type="entry name" value="CW_binding_2"/>
    <property type="match status" value="3"/>
</dbReference>
<dbReference type="InterPro" id="IPR035986">
    <property type="entry name" value="PKD_dom_sf"/>
</dbReference>
<dbReference type="SUPFAM" id="SSF49299">
    <property type="entry name" value="PKD domain"/>
    <property type="match status" value="1"/>
</dbReference>
<evidence type="ECO:0000259" key="1">
    <source>
        <dbReference type="SMART" id="SM00089"/>
    </source>
</evidence>
<reference evidence="2 3" key="1">
    <citation type="submission" date="2019-06" db="EMBL/GenBank/DDBJ databases">
        <title>Sequencing the genomes of 1000 actinobacteria strains.</title>
        <authorList>
            <person name="Klenk H.-P."/>
        </authorList>
    </citation>
    <scope>NUCLEOTIDE SEQUENCE [LARGE SCALE GENOMIC DNA]</scope>
    <source>
        <strain evidence="2 3">DSM 12335</strain>
    </source>
</reference>
<accession>A0A542YNH3</accession>
<dbReference type="SMART" id="SM00089">
    <property type="entry name" value="PKD"/>
    <property type="match status" value="1"/>
</dbReference>
<evidence type="ECO:0000313" key="2">
    <source>
        <dbReference type="EMBL" id="TQL49484.1"/>
    </source>
</evidence>
<dbReference type="PANTHER" id="PTHR30032:SF4">
    <property type="entry name" value="AMIDASE ENHANCER"/>
    <property type="match status" value="1"/>
</dbReference>
<dbReference type="GO" id="GO:0005975">
    <property type="term" value="P:carbohydrate metabolic process"/>
    <property type="evidence" value="ECO:0007669"/>
    <property type="project" value="UniProtKB-ARBA"/>
</dbReference>
<dbReference type="NCBIfam" id="TIGR05002">
    <property type="entry name" value="NxxGxxAF_repeat"/>
    <property type="match status" value="1"/>
</dbReference>
<dbReference type="PANTHER" id="PTHR30032">
    <property type="entry name" value="N-ACETYLMURAMOYL-L-ALANINE AMIDASE-RELATED"/>
    <property type="match status" value="1"/>
</dbReference>
<dbReference type="Pfam" id="PF00801">
    <property type="entry name" value="PKD"/>
    <property type="match status" value="1"/>
</dbReference>
<gene>
    <name evidence="2" type="ORF">FB467_0557</name>
</gene>
<dbReference type="Proteomes" id="UP000319516">
    <property type="component" value="Unassembled WGS sequence"/>
</dbReference>
<dbReference type="SUPFAM" id="SSF82171">
    <property type="entry name" value="DPP6 N-terminal domain-like"/>
    <property type="match status" value="1"/>
</dbReference>
<dbReference type="RefSeq" id="WP_141783741.1">
    <property type="nucleotide sequence ID" value="NZ_BAAAIK010000003.1"/>
</dbReference>
<evidence type="ECO:0000313" key="3">
    <source>
        <dbReference type="Proteomes" id="UP000319516"/>
    </source>
</evidence>
<proteinExistence type="predicted"/>
<comment type="caution">
    <text evidence="2">The sequence shown here is derived from an EMBL/GenBank/DDBJ whole genome shotgun (WGS) entry which is preliminary data.</text>
</comment>
<dbReference type="CDD" id="cd00146">
    <property type="entry name" value="PKD"/>
    <property type="match status" value="1"/>
</dbReference>
<name>A0A542YNH3_9MICO</name>
<dbReference type="EMBL" id="VFOP01000001">
    <property type="protein sequence ID" value="TQL49484.1"/>
    <property type="molecule type" value="Genomic_DNA"/>
</dbReference>